<protein>
    <submittedName>
        <fullName evidence="6">Response regulator transcription factor</fullName>
    </submittedName>
</protein>
<gene>
    <name evidence="6" type="ORF">PDM29_08060</name>
</gene>
<evidence type="ECO:0000313" key="7">
    <source>
        <dbReference type="Proteomes" id="UP001302072"/>
    </source>
</evidence>
<dbReference type="InterPro" id="IPR011006">
    <property type="entry name" value="CheY-like_superfamily"/>
</dbReference>
<feature type="domain" description="HTH luxR-type" evidence="4">
    <location>
        <begin position="145"/>
        <end position="210"/>
    </location>
</feature>
<sequence length="213" mass="23175">MKTPIVIADDHPIVLAGIRDVIDRDPGLTVVGQAQNPASLVVLARTLSPAIIITDYNMPGDESLGDGIKLISYLRRHFPDTQVLVLTMLSNPSIIVEMYRAGAAGVVRKSGDLKELIVAVQAVQAKRVYRSPELPVEQPLPDVGEAPSASALSPREFEVIRLFAQGLTVNDIAKQLSRSSKTVSTQKINAMRKLGTKSDQDLISYCLESDLFR</sequence>
<reference evidence="6 7" key="1">
    <citation type="submission" date="2022-12" db="EMBL/GenBank/DDBJ databases">
        <title>Two new species, Stenotrophomonas aracearum and Stenotrophomonas oahuensis, isolated from Anthurium (Araceae family) in Hawaii.</title>
        <authorList>
            <person name="Chunag S.C."/>
            <person name="Dobhal S."/>
            <person name="Alvarez A."/>
            <person name="Arif M."/>
        </authorList>
    </citation>
    <scope>NUCLEOTIDE SEQUENCE [LARGE SCALE GENOMIC DNA]</scope>
    <source>
        <strain evidence="6 7">A5586</strain>
    </source>
</reference>
<dbReference type="PRINTS" id="PR00038">
    <property type="entry name" value="HTHLUXR"/>
</dbReference>
<dbReference type="Pfam" id="PF00196">
    <property type="entry name" value="GerE"/>
    <property type="match status" value="1"/>
</dbReference>
<dbReference type="SMART" id="SM00448">
    <property type="entry name" value="REC"/>
    <property type="match status" value="1"/>
</dbReference>
<keyword evidence="7" id="KW-1185">Reference proteome</keyword>
<dbReference type="PROSITE" id="PS50110">
    <property type="entry name" value="RESPONSE_REGULATORY"/>
    <property type="match status" value="1"/>
</dbReference>
<evidence type="ECO:0000256" key="1">
    <source>
        <dbReference type="ARBA" id="ARBA00022553"/>
    </source>
</evidence>
<dbReference type="InterPro" id="IPR000792">
    <property type="entry name" value="Tscrpt_reg_LuxR_C"/>
</dbReference>
<dbReference type="Gene3D" id="3.40.50.2300">
    <property type="match status" value="1"/>
</dbReference>
<dbReference type="PROSITE" id="PS50043">
    <property type="entry name" value="HTH_LUXR_2"/>
    <property type="match status" value="1"/>
</dbReference>
<dbReference type="Proteomes" id="UP001302072">
    <property type="component" value="Chromosome"/>
</dbReference>
<keyword evidence="2" id="KW-0238">DNA-binding</keyword>
<dbReference type="CDD" id="cd06170">
    <property type="entry name" value="LuxR_C_like"/>
    <property type="match status" value="1"/>
</dbReference>
<dbReference type="InterPro" id="IPR001789">
    <property type="entry name" value="Sig_transdc_resp-reg_receiver"/>
</dbReference>
<dbReference type="PROSITE" id="PS00622">
    <property type="entry name" value="HTH_LUXR_1"/>
    <property type="match status" value="1"/>
</dbReference>
<dbReference type="InterPro" id="IPR058245">
    <property type="entry name" value="NreC/VraR/RcsB-like_REC"/>
</dbReference>
<keyword evidence="1 3" id="KW-0597">Phosphoprotein</keyword>
<evidence type="ECO:0000313" key="6">
    <source>
        <dbReference type="EMBL" id="WNH54216.1"/>
    </source>
</evidence>
<dbReference type="PANTHER" id="PTHR43214:SF17">
    <property type="entry name" value="TRANSCRIPTIONAL REGULATORY PROTEIN RCSB"/>
    <property type="match status" value="1"/>
</dbReference>
<dbReference type="CDD" id="cd17535">
    <property type="entry name" value="REC_NarL-like"/>
    <property type="match status" value="1"/>
</dbReference>
<dbReference type="InterPro" id="IPR016032">
    <property type="entry name" value="Sig_transdc_resp-reg_C-effctor"/>
</dbReference>
<dbReference type="RefSeq" id="WP_311193328.1">
    <property type="nucleotide sequence ID" value="NZ_CP115541.1"/>
</dbReference>
<evidence type="ECO:0000256" key="3">
    <source>
        <dbReference type="PROSITE-ProRule" id="PRU00169"/>
    </source>
</evidence>
<dbReference type="SUPFAM" id="SSF46894">
    <property type="entry name" value="C-terminal effector domain of the bipartite response regulators"/>
    <property type="match status" value="1"/>
</dbReference>
<dbReference type="Pfam" id="PF00072">
    <property type="entry name" value="Response_reg"/>
    <property type="match status" value="1"/>
</dbReference>
<feature type="modified residue" description="4-aspartylphosphate" evidence="3">
    <location>
        <position position="55"/>
    </location>
</feature>
<feature type="domain" description="Response regulatory" evidence="5">
    <location>
        <begin position="4"/>
        <end position="124"/>
    </location>
</feature>
<dbReference type="PANTHER" id="PTHR43214">
    <property type="entry name" value="TWO-COMPONENT RESPONSE REGULATOR"/>
    <property type="match status" value="1"/>
</dbReference>
<proteinExistence type="predicted"/>
<dbReference type="EMBL" id="CP115541">
    <property type="protein sequence ID" value="WNH54216.1"/>
    <property type="molecule type" value="Genomic_DNA"/>
</dbReference>
<dbReference type="SMART" id="SM00421">
    <property type="entry name" value="HTH_LUXR"/>
    <property type="match status" value="1"/>
</dbReference>
<accession>A0ABY9YTK8</accession>
<evidence type="ECO:0000259" key="4">
    <source>
        <dbReference type="PROSITE" id="PS50043"/>
    </source>
</evidence>
<evidence type="ECO:0000259" key="5">
    <source>
        <dbReference type="PROSITE" id="PS50110"/>
    </source>
</evidence>
<name>A0ABY9YTK8_9GAMM</name>
<organism evidence="6 7">
    <name type="scientific">Stenotrophomonas oahuensis</name>
    <dbReference type="NCBI Taxonomy" id="3003271"/>
    <lineage>
        <taxon>Bacteria</taxon>
        <taxon>Pseudomonadati</taxon>
        <taxon>Pseudomonadota</taxon>
        <taxon>Gammaproteobacteria</taxon>
        <taxon>Lysobacterales</taxon>
        <taxon>Lysobacteraceae</taxon>
        <taxon>Stenotrophomonas</taxon>
    </lineage>
</organism>
<dbReference type="InterPro" id="IPR039420">
    <property type="entry name" value="WalR-like"/>
</dbReference>
<dbReference type="SUPFAM" id="SSF52172">
    <property type="entry name" value="CheY-like"/>
    <property type="match status" value="1"/>
</dbReference>
<evidence type="ECO:0000256" key="2">
    <source>
        <dbReference type="ARBA" id="ARBA00023125"/>
    </source>
</evidence>